<gene>
    <name evidence="1" type="ORF">CEUR00632_LOCUS393</name>
</gene>
<name>A0A7R9V099_9CHLO</name>
<organism evidence="1">
    <name type="scientific">Chlamydomonas euryale</name>
    <dbReference type="NCBI Taxonomy" id="1486919"/>
    <lineage>
        <taxon>Eukaryota</taxon>
        <taxon>Viridiplantae</taxon>
        <taxon>Chlorophyta</taxon>
        <taxon>core chlorophytes</taxon>
        <taxon>Chlorophyceae</taxon>
        <taxon>CS clade</taxon>
        <taxon>Chlamydomonadales</taxon>
        <taxon>Chlamydomonadaceae</taxon>
        <taxon>Chlamydomonas</taxon>
    </lineage>
</organism>
<dbReference type="AlphaFoldDB" id="A0A7R9V099"/>
<protein>
    <submittedName>
        <fullName evidence="1">Uncharacterized protein</fullName>
    </submittedName>
</protein>
<dbReference type="EMBL" id="HBEC01000864">
    <property type="protein sequence ID" value="CAD8280358.1"/>
    <property type="molecule type" value="Transcribed_RNA"/>
</dbReference>
<sequence length="156" mass="16437">MSMSDTREPAPAAALPTGVSTGATRLPSCSISFGSWLCANTNATNAATTRSIVDTQPSSRMSTMMAPALIRWSAVFHLDCAASGRQASGWGGVRGLSGGRHQVGVACAACQAAGIRLRWRARLVRPRVELSWQGSRELHGAGMGVGKWGLARQRSR</sequence>
<proteinExistence type="predicted"/>
<accession>A0A7R9V099</accession>
<evidence type="ECO:0000313" key="1">
    <source>
        <dbReference type="EMBL" id="CAD8280358.1"/>
    </source>
</evidence>
<reference evidence="1" key="1">
    <citation type="submission" date="2021-01" db="EMBL/GenBank/DDBJ databases">
        <authorList>
            <person name="Corre E."/>
            <person name="Pelletier E."/>
            <person name="Niang G."/>
            <person name="Scheremetjew M."/>
            <person name="Finn R."/>
            <person name="Kale V."/>
            <person name="Holt S."/>
            <person name="Cochrane G."/>
            <person name="Meng A."/>
            <person name="Brown T."/>
            <person name="Cohen L."/>
        </authorList>
    </citation>
    <scope>NUCLEOTIDE SEQUENCE</scope>
    <source>
        <strain evidence="1">CCMP219</strain>
    </source>
</reference>